<dbReference type="InterPro" id="IPR015947">
    <property type="entry name" value="PUA-like_sf"/>
</dbReference>
<evidence type="ECO:0000256" key="7">
    <source>
        <dbReference type="ARBA" id="ARBA00022691"/>
    </source>
</evidence>
<dbReference type="PANTHER" id="PTHR30027">
    <property type="entry name" value="RIBOSOMAL RNA SMALL SUBUNIT METHYLTRANSFERASE E"/>
    <property type="match status" value="1"/>
</dbReference>
<evidence type="ECO:0000256" key="4">
    <source>
        <dbReference type="ARBA" id="ARBA00022552"/>
    </source>
</evidence>
<dbReference type="SUPFAM" id="SSF75217">
    <property type="entry name" value="alpha/beta knot"/>
    <property type="match status" value="1"/>
</dbReference>
<dbReference type="Pfam" id="PF04452">
    <property type="entry name" value="Methyltrans_RNA"/>
    <property type="match status" value="1"/>
</dbReference>
<protein>
    <recommendedName>
        <fullName evidence="10">Ribosomal RNA small subunit methyltransferase E</fullName>
        <ecNumber evidence="10">2.1.1.193</ecNumber>
    </recommendedName>
</protein>
<dbReference type="PANTHER" id="PTHR30027:SF3">
    <property type="entry name" value="16S RRNA (URACIL(1498)-N(3))-METHYLTRANSFERASE"/>
    <property type="match status" value="1"/>
</dbReference>
<dbReference type="SUPFAM" id="SSF88697">
    <property type="entry name" value="PUA domain-like"/>
    <property type="match status" value="1"/>
</dbReference>
<evidence type="ECO:0000256" key="5">
    <source>
        <dbReference type="ARBA" id="ARBA00022603"/>
    </source>
</evidence>
<feature type="domain" description="Ribosomal RNA small subunit methyltransferase E PUA-like" evidence="12">
    <location>
        <begin position="15"/>
        <end position="61"/>
    </location>
</feature>
<dbReference type="Gene3D" id="2.40.240.20">
    <property type="entry name" value="Hypothetical PUA domain-like, domain 1"/>
    <property type="match status" value="1"/>
</dbReference>
<evidence type="ECO:0000256" key="3">
    <source>
        <dbReference type="ARBA" id="ARBA00022490"/>
    </source>
</evidence>
<comment type="similarity">
    <text evidence="2 10">Belongs to the RNA methyltransferase RsmE family.</text>
</comment>
<evidence type="ECO:0000256" key="10">
    <source>
        <dbReference type="PIRNR" id="PIRNR015601"/>
    </source>
</evidence>
<feature type="domain" description="Ribosomal RNA small subunit methyltransferase E methyltransferase" evidence="11">
    <location>
        <begin position="70"/>
        <end position="228"/>
    </location>
</feature>
<evidence type="ECO:0000256" key="9">
    <source>
        <dbReference type="ARBA" id="ARBA00047944"/>
    </source>
</evidence>
<evidence type="ECO:0000256" key="6">
    <source>
        <dbReference type="ARBA" id="ARBA00022679"/>
    </source>
</evidence>
<dbReference type="GO" id="GO:0070042">
    <property type="term" value="F:rRNA (uridine-N3-)-methyltransferase activity"/>
    <property type="evidence" value="ECO:0007669"/>
    <property type="project" value="TreeGrafter"/>
</dbReference>
<dbReference type="Pfam" id="PF20260">
    <property type="entry name" value="PUA_4"/>
    <property type="match status" value="1"/>
</dbReference>
<evidence type="ECO:0000256" key="2">
    <source>
        <dbReference type="ARBA" id="ARBA00005528"/>
    </source>
</evidence>
<dbReference type="InterPro" id="IPR029028">
    <property type="entry name" value="Alpha/beta_knot_MTases"/>
</dbReference>
<dbReference type="EC" id="2.1.1.193" evidence="10"/>
<dbReference type="NCBIfam" id="TIGR00046">
    <property type="entry name" value="RsmE family RNA methyltransferase"/>
    <property type="match status" value="1"/>
</dbReference>
<evidence type="ECO:0000259" key="11">
    <source>
        <dbReference type="Pfam" id="PF04452"/>
    </source>
</evidence>
<dbReference type="NCBIfam" id="NF008702">
    <property type="entry name" value="PRK11713.6-1"/>
    <property type="match status" value="1"/>
</dbReference>
<name>A0A354M0Y0_9BACT</name>
<dbReference type="GO" id="GO:0005737">
    <property type="term" value="C:cytoplasm"/>
    <property type="evidence" value="ECO:0007669"/>
    <property type="project" value="UniProtKB-SubCell"/>
</dbReference>
<dbReference type="EMBL" id="DNWC01000055">
    <property type="protein sequence ID" value="HBJ08169.1"/>
    <property type="molecule type" value="Genomic_DNA"/>
</dbReference>
<evidence type="ECO:0000259" key="12">
    <source>
        <dbReference type="Pfam" id="PF20260"/>
    </source>
</evidence>
<dbReference type="Proteomes" id="UP000262954">
    <property type="component" value="Unassembled WGS sequence"/>
</dbReference>
<proteinExistence type="inferred from homology"/>
<evidence type="ECO:0000313" key="14">
    <source>
        <dbReference type="Proteomes" id="UP000262954"/>
    </source>
</evidence>
<dbReference type="PIRSF" id="PIRSF015601">
    <property type="entry name" value="MTase_slr0722"/>
    <property type="match status" value="1"/>
</dbReference>
<dbReference type="Gene3D" id="3.40.1280.10">
    <property type="match status" value="1"/>
</dbReference>
<keyword evidence="3 10" id="KW-0963">Cytoplasm</keyword>
<dbReference type="AlphaFoldDB" id="A0A354M0Y0"/>
<sequence length="233" mass="26313">MHIFYTPDIKSVKELPEEESQHCIRVLRLSEGTEIMLTDGKGTFYKAIITLAHHKRCGVKIIEEIQALSPCPVKIDIAIAPTKNMDRIEWFAEKCTEIGINAITLLRCRFSERKEVKTERIEKILVSAMKQSIKATLPQLNGMTMFKEFVTRPFDGQKFIAHCYDKSDKVLLKQKYIPGNNALILIGPEGDFSPEEVELAIENGFSPISLGNSRLRTETAGIVACHTIHVINQ</sequence>
<comment type="caution">
    <text evidence="13">The sequence shown here is derived from an EMBL/GenBank/DDBJ whole genome shotgun (WGS) entry which is preliminary data.</text>
</comment>
<gene>
    <name evidence="13" type="ORF">DDY73_04130</name>
</gene>
<dbReference type="InterPro" id="IPR046887">
    <property type="entry name" value="RsmE_PUA-like"/>
</dbReference>
<reference evidence="13 14" key="1">
    <citation type="journal article" date="2018" name="Nat. Biotechnol.">
        <title>A standardized bacterial taxonomy based on genome phylogeny substantially revises the tree of life.</title>
        <authorList>
            <person name="Parks D.H."/>
            <person name="Chuvochina M."/>
            <person name="Waite D.W."/>
            <person name="Rinke C."/>
            <person name="Skarshewski A."/>
            <person name="Chaumeil P.A."/>
            <person name="Hugenholtz P."/>
        </authorList>
    </citation>
    <scope>NUCLEOTIDE SEQUENCE [LARGE SCALE GENOMIC DNA]</scope>
    <source>
        <strain evidence="13">UBA11482</strain>
    </source>
</reference>
<evidence type="ECO:0000256" key="1">
    <source>
        <dbReference type="ARBA" id="ARBA00004496"/>
    </source>
</evidence>
<keyword evidence="6 10" id="KW-0808">Transferase</keyword>
<dbReference type="GO" id="GO:0070475">
    <property type="term" value="P:rRNA base methylation"/>
    <property type="evidence" value="ECO:0007669"/>
    <property type="project" value="TreeGrafter"/>
</dbReference>
<evidence type="ECO:0000313" key="13">
    <source>
        <dbReference type="EMBL" id="HBJ08169.1"/>
    </source>
</evidence>
<comment type="catalytic activity">
    <reaction evidence="9 10">
        <text>uridine(1498) in 16S rRNA + S-adenosyl-L-methionine = N(3)-methyluridine(1498) in 16S rRNA + S-adenosyl-L-homocysteine + H(+)</text>
        <dbReference type="Rhea" id="RHEA:42920"/>
        <dbReference type="Rhea" id="RHEA-COMP:10283"/>
        <dbReference type="Rhea" id="RHEA-COMP:10284"/>
        <dbReference type="ChEBI" id="CHEBI:15378"/>
        <dbReference type="ChEBI" id="CHEBI:57856"/>
        <dbReference type="ChEBI" id="CHEBI:59789"/>
        <dbReference type="ChEBI" id="CHEBI:65315"/>
        <dbReference type="ChEBI" id="CHEBI:74502"/>
        <dbReference type="EC" id="2.1.1.193"/>
    </reaction>
</comment>
<keyword evidence="7 10" id="KW-0949">S-adenosyl-L-methionine</keyword>
<accession>A0A354M0Y0</accession>
<evidence type="ECO:0000256" key="8">
    <source>
        <dbReference type="ARBA" id="ARBA00025699"/>
    </source>
</evidence>
<dbReference type="InterPro" id="IPR006700">
    <property type="entry name" value="RsmE"/>
</dbReference>
<comment type="function">
    <text evidence="8 10">Specifically methylates the N3 position of the uracil ring of uridine 1498 (m3U1498) in 16S rRNA. Acts on the fully assembled 30S ribosomal subunit.</text>
</comment>
<keyword evidence="4 10" id="KW-0698">rRNA processing</keyword>
<keyword evidence="5 10" id="KW-0489">Methyltransferase</keyword>
<organism evidence="13 14">
    <name type="scientific">Coprobacter fastidiosus</name>
    <dbReference type="NCBI Taxonomy" id="1099853"/>
    <lineage>
        <taxon>Bacteria</taxon>
        <taxon>Pseudomonadati</taxon>
        <taxon>Bacteroidota</taxon>
        <taxon>Bacteroidia</taxon>
        <taxon>Bacteroidales</taxon>
        <taxon>Barnesiellaceae</taxon>
        <taxon>Coprobacter</taxon>
    </lineage>
</organism>
<comment type="subcellular location">
    <subcellularLocation>
        <location evidence="1 10">Cytoplasm</location>
    </subcellularLocation>
</comment>
<dbReference type="CDD" id="cd18084">
    <property type="entry name" value="RsmE-like"/>
    <property type="match status" value="1"/>
</dbReference>
<dbReference type="InterPro" id="IPR046886">
    <property type="entry name" value="RsmE_MTase_dom"/>
</dbReference>
<dbReference type="InterPro" id="IPR029026">
    <property type="entry name" value="tRNA_m1G_MTases_N"/>
</dbReference>